<dbReference type="EMBL" id="CAJEWN010000641">
    <property type="protein sequence ID" value="CAD2187494.1"/>
    <property type="molecule type" value="Genomic_DNA"/>
</dbReference>
<sequence length="49" mass="6040">MQNLLKNNLFVLLQTHIIQKYYSKFIAMIRGRMLRCLRLRKKFNPNFLI</sequence>
<dbReference type="AlphaFoldDB" id="A0A6V7WKF8"/>
<gene>
    <name evidence="1" type="ORF">MENT_LOCUS40083</name>
    <name evidence="2" type="ORF">MENT_LOCUS40084</name>
</gene>
<dbReference type="EMBL" id="CAJEWN010000641">
    <property type="protein sequence ID" value="CAD2187493.1"/>
    <property type="molecule type" value="Genomic_DNA"/>
</dbReference>
<evidence type="ECO:0000313" key="1">
    <source>
        <dbReference type="EMBL" id="CAD2187493.1"/>
    </source>
</evidence>
<accession>A0A6V7WKF8</accession>
<proteinExistence type="predicted"/>
<dbReference type="Proteomes" id="UP000580250">
    <property type="component" value="Unassembled WGS sequence"/>
</dbReference>
<organism evidence="2 3">
    <name type="scientific">Meloidogyne enterolobii</name>
    <name type="common">Root-knot nematode worm</name>
    <name type="synonym">Meloidogyne mayaguensis</name>
    <dbReference type="NCBI Taxonomy" id="390850"/>
    <lineage>
        <taxon>Eukaryota</taxon>
        <taxon>Metazoa</taxon>
        <taxon>Ecdysozoa</taxon>
        <taxon>Nematoda</taxon>
        <taxon>Chromadorea</taxon>
        <taxon>Rhabditida</taxon>
        <taxon>Tylenchina</taxon>
        <taxon>Tylenchomorpha</taxon>
        <taxon>Tylenchoidea</taxon>
        <taxon>Meloidogynidae</taxon>
        <taxon>Meloidogyninae</taxon>
        <taxon>Meloidogyne</taxon>
    </lineage>
</organism>
<comment type="caution">
    <text evidence="2">The sequence shown here is derived from an EMBL/GenBank/DDBJ whole genome shotgun (WGS) entry which is preliminary data.</text>
</comment>
<name>A0A6V7WKF8_MELEN</name>
<evidence type="ECO:0000313" key="3">
    <source>
        <dbReference type="Proteomes" id="UP000580250"/>
    </source>
</evidence>
<reference evidence="2 3" key="1">
    <citation type="submission" date="2020-08" db="EMBL/GenBank/DDBJ databases">
        <authorList>
            <person name="Koutsovoulos G."/>
            <person name="Danchin GJ E."/>
        </authorList>
    </citation>
    <scope>NUCLEOTIDE SEQUENCE [LARGE SCALE GENOMIC DNA]</scope>
</reference>
<protein>
    <submittedName>
        <fullName evidence="2">Uncharacterized protein</fullName>
    </submittedName>
</protein>
<evidence type="ECO:0000313" key="2">
    <source>
        <dbReference type="EMBL" id="CAD2187494.1"/>
    </source>
</evidence>